<evidence type="ECO:0000256" key="4">
    <source>
        <dbReference type="ARBA" id="ARBA00022723"/>
    </source>
</evidence>
<dbReference type="GO" id="GO:0140078">
    <property type="term" value="F:class I DNA-(apurinic or apyrimidinic site) endonuclease activity"/>
    <property type="evidence" value="ECO:0007669"/>
    <property type="project" value="UniProtKB-EC"/>
</dbReference>
<evidence type="ECO:0000256" key="12">
    <source>
        <dbReference type="ARBA" id="ARBA00023268"/>
    </source>
</evidence>
<organism evidence="18 19">
    <name type="scientific">Aromatoleum petrolei</name>
    <dbReference type="NCBI Taxonomy" id="76116"/>
    <lineage>
        <taxon>Bacteria</taxon>
        <taxon>Pseudomonadati</taxon>
        <taxon>Pseudomonadota</taxon>
        <taxon>Betaproteobacteria</taxon>
        <taxon>Rhodocyclales</taxon>
        <taxon>Rhodocyclaceae</taxon>
        <taxon>Aromatoleum</taxon>
    </lineage>
</organism>
<feature type="active site" description="Proton donor; for beta-elimination activity" evidence="15">
    <location>
        <position position="58"/>
    </location>
</feature>
<dbReference type="Proteomes" id="UP000652074">
    <property type="component" value="Unassembled WGS sequence"/>
</dbReference>
<comment type="catalytic activity">
    <reaction evidence="14 15">
        <text>2'-deoxyribonucleotide-(2'-deoxyribose 5'-phosphate)-2'-deoxyribonucleotide-DNA = a 3'-end 2'-deoxyribonucleotide-(2,3-dehydro-2,3-deoxyribose 5'-phosphate)-DNA + a 5'-end 5'-phospho-2'-deoxyribonucleoside-DNA + H(+)</text>
        <dbReference type="Rhea" id="RHEA:66592"/>
        <dbReference type="Rhea" id="RHEA-COMP:13180"/>
        <dbReference type="Rhea" id="RHEA-COMP:16897"/>
        <dbReference type="Rhea" id="RHEA-COMP:17067"/>
        <dbReference type="ChEBI" id="CHEBI:15378"/>
        <dbReference type="ChEBI" id="CHEBI:136412"/>
        <dbReference type="ChEBI" id="CHEBI:157695"/>
        <dbReference type="ChEBI" id="CHEBI:167181"/>
        <dbReference type="EC" id="4.2.99.18"/>
    </reaction>
</comment>
<evidence type="ECO:0000256" key="10">
    <source>
        <dbReference type="ARBA" id="ARBA00023204"/>
    </source>
</evidence>
<feature type="active site" description="Proton donor; for delta-elimination activity" evidence="15">
    <location>
        <position position="260"/>
    </location>
</feature>
<dbReference type="GO" id="GO:0008534">
    <property type="term" value="F:oxidized purine nucleobase lesion DNA N-glycosylase activity"/>
    <property type="evidence" value="ECO:0007669"/>
    <property type="project" value="UniProtKB-EC"/>
</dbReference>
<dbReference type="Pfam" id="PF06831">
    <property type="entry name" value="H2TH"/>
    <property type="match status" value="1"/>
</dbReference>
<keyword evidence="9 15" id="KW-0238">DNA-binding</keyword>
<dbReference type="EC" id="3.2.2.23" evidence="15"/>
<keyword evidence="10 15" id="KW-0234">DNA repair</keyword>
<dbReference type="InterPro" id="IPR020629">
    <property type="entry name" value="FPG_Glyclase"/>
</dbReference>
<dbReference type="CDD" id="cd08966">
    <property type="entry name" value="EcFpg-like_N"/>
    <property type="match status" value="1"/>
</dbReference>
<evidence type="ECO:0000313" key="19">
    <source>
        <dbReference type="Proteomes" id="UP000652074"/>
    </source>
</evidence>
<comment type="similarity">
    <text evidence="2 15">Belongs to the FPG family.</text>
</comment>
<evidence type="ECO:0000259" key="16">
    <source>
        <dbReference type="PROSITE" id="PS51066"/>
    </source>
</evidence>
<keyword evidence="6 15" id="KW-0863">Zinc-finger</keyword>
<sequence length="271" mass="29478">MPELPEVETTCRGIRPAIDGRIMTGVRVRNGRLRVPVPPDLGERVAGAPLQGVRRRAKYLLLDFPAGSVIVHLGMSGSLRVVEADQPPGAHDHVDLVFGDRALRLRDPRRFGLVVWQPGDALAHPLLARLGVEPLGDEFSGPWLHRAFKGVRAPIKQALMDGHRLVGVGNIYASESLFRAGIHPLAPAGSVGPRRVGRLVDAVRETLLAAIAAGGSTLRDFVGGDGKKGYFQQEYFVYGREGLPCRVCGTSVQRVVVGQRSTFYCPRCQRM</sequence>
<dbReference type="NCBIfam" id="NF002211">
    <property type="entry name" value="PRK01103.1"/>
    <property type="match status" value="1"/>
</dbReference>
<gene>
    <name evidence="15 18" type="primary">mutM</name>
    <name evidence="15" type="synonym">fpg</name>
    <name evidence="18" type="ORF">GPA26_13745</name>
</gene>
<dbReference type="RefSeq" id="WP_169206906.1">
    <property type="nucleotide sequence ID" value="NZ_CP059560.1"/>
</dbReference>
<dbReference type="HAMAP" id="MF_00103">
    <property type="entry name" value="Fapy_DNA_glycosyl"/>
    <property type="match status" value="1"/>
</dbReference>
<keyword evidence="5 15" id="KW-0227">DNA damage</keyword>
<evidence type="ECO:0000256" key="3">
    <source>
        <dbReference type="ARBA" id="ARBA00011245"/>
    </source>
</evidence>
<dbReference type="InterPro" id="IPR000214">
    <property type="entry name" value="Znf_DNA_glyclase/AP_lyase"/>
</dbReference>
<evidence type="ECO:0000256" key="14">
    <source>
        <dbReference type="ARBA" id="ARBA00044632"/>
    </source>
</evidence>
<dbReference type="EC" id="4.2.99.18" evidence="15"/>
<comment type="catalytic activity">
    <reaction evidence="1 15">
        <text>Hydrolysis of DNA containing ring-opened 7-methylguanine residues, releasing 2,6-diamino-4-hydroxy-5-(N-methyl)formamidopyrimidine.</text>
        <dbReference type="EC" id="3.2.2.23"/>
    </reaction>
</comment>
<keyword evidence="8 15" id="KW-0862">Zinc</keyword>
<dbReference type="InterPro" id="IPR015886">
    <property type="entry name" value="H2TH_FPG"/>
</dbReference>
<evidence type="ECO:0000256" key="5">
    <source>
        <dbReference type="ARBA" id="ARBA00022763"/>
    </source>
</evidence>
<dbReference type="SMART" id="SM00898">
    <property type="entry name" value="Fapy_DNA_glyco"/>
    <property type="match status" value="1"/>
</dbReference>
<evidence type="ECO:0000256" key="7">
    <source>
        <dbReference type="ARBA" id="ARBA00022801"/>
    </source>
</evidence>
<dbReference type="SUPFAM" id="SSF57716">
    <property type="entry name" value="Glucocorticoid receptor-like (DNA-binding domain)"/>
    <property type="match status" value="1"/>
</dbReference>
<evidence type="ECO:0000256" key="8">
    <source>
        <dbReference type="ARBA" id="ARBA00022833"/>
    </source>
</evidence>
<feature type="binding site" evidence="15">
    <location>
        <position position="109"/>
    </location>
    <ligand>
        <name>DNA</name>
        <dbReference type="ChEBI" id="CHEBI:16991"/>
    </ligand>
</feature>
<dbReference type="EMBL" id="WTVR01000025">
    <property type="protein sequence ID" value="NMF89533.1"/>
    <property type="molecule type" value="Genomic_DNA"/>
</dbReference>
<dbReference type="Gene3D" id="3.20.190.10">
    <property type="entry name" value="MutM-like, N-terminal"/>
    <property type="match status" value="1"/>
</dbReference>
<dbReference type="SMART" id="SM01232">
    <property type="entry name" value="H2TH"/>
    <property type="match status" value="1"/>
</dbReference>
<feature type="active site" description="Proton donor" evidence="15">
    <location>
        <position position="3"/>
    </location>
</feature>
<keyword evidence="7 15" id="KW-0378">Hydrolase</keyword>
<comment type="caution">
    <text evidence="18">The sequence shown here is derived from an EMBL/GenBank/DDBJ whole genome shotgun (WGS) entry which is preliminary data.</text>
</comment>
<evidence type="ECO:0000313" key="18">
    <source>
        <dbReference type="EMBL" id="NMF89533.1"/>
    </source>
</evidence>
<dbReference type="PROSITE" id="PS01242">
    <property type="entry name" value="ZF_FPG_1"/>
    <property type="match status" value="1"/>
</dbReference>
<evidence type="ECO:0000256" key="6">
    <source>
        <dbReference type="ARBA" id="ARBA00022771"/>
    </source>
</evidence>
<dbReference type="PANTHER" id="PTHR22993">
    <property type="entry name" value="FORMAMIDOPYRIMIDINE-DNA GLYCOSYLASE"/>
    <property type="match status" value="1"/>
</dbReference>
<reference evidence="18 19" key="1">
    <citation type="submission" date="2019-12" db="EMBL/GenBank/DDBJ databases">
        <title>Comparative genomics gives insights into the taxonomy of the Azoarcus-Aromatoleum group and reveals separate origins of nif in the plant-associated Azoarcus and non-plant-associated Aromatoleum sub-groups.</title>
        <authorList>
            <person name="Lafos M."/>
            <person name="Maluk M."/>
            <person name="Batista M."/>
            <person name="Junghare M."/>
            <person name="Carmona M."/>
            <person name="Faoro H."/>
            <person name="Cruz L.M."/>
            <person name="Battistoni F."/>
            <person name="De Souza E."/>
            <person name="Pedrosa F."/>
            <person name="Chen W.-M."/>
            <person name="Poole P.S."/>
            <person name="Dixon R.A."/>
            <person name="James E.K."/>
        </authorList>
    </citation>
    <scope>NUCLEOTIDE SEQUENCE [LARGE SCALE GENOMIC DNA]</scope>
    <source>
        <strain evidence="18 19">ToN1</strain>
    </source>
</reference>
<evidence type="ECO:0000256" key="15">
    <source>
        <dbReference type="HAMAP-Rule" id="MF_00103"/>
    </source>
</evidence>
<dbReference type="InterPro" id="IPR015887">
    <property type="entry name" value="DNA_glyclase_Znf_dom_DNA_BS"/>
</dbReference>
<dbReference type="Pfam" id="PF01149">
    <property type="entry name" value="Fapy_DNA_glyco"/>
    <property type="match status" value="1"/>
</dbReference>
<feature type="domain" description="Formamidopyrimidine-DNA glycosylase catalytic" evidence="17">
    <location>
        <begin position="2"/>
        <end position="112"/>
    </location>
</feature>
<evidence type="ECO:0000256" key="1">
    <source>
        <dbReference type="ARBA" id="ARBA00001668"/>
    </source>
</evidence>
<dbReference type="InterPro" id="IPR035937">
    <property type="entry name" value="FPG_N"/>
</dbReference>
<evidence type="ECO:0000256" key="2">
    <source>
        <dbReference type="ARBA" id="ARBA00009409"/>
    </source>
</evidence>
<name>A0ABX1MSG0_9RHOO</name>
<dbReference type="SUPFAM" id="SSF81624">
    <property type="entry name" value="N-terminal domain of MutM-like DNA repair proteins"/>
    <property type="match status" value="1"/>
</dbReference>
<feature type="binding site" evidence="15">
    <location>
        <position position="91"/>
    </location>
    <ligand>
        <name>DNA</name>
        <dbReference type="ChEBI" id="CHEBI:16991"/>
    </ligand>
</feature>
<comment type="caution">
    <text evidence="15">Lacks conserved residue(s) required for the propagation of feature annotation.</text>
</comment>
<comment type="cofactor">
    <cofactor evidence="15">
        <name>Zn(2+)</name>
        <dbReference type="ChEBI" id="CHEBI:29105"/>
    </cofactor>
    <text evidence="15">Binds 1 zinc ion per subunit.</text>
</comment>
<keyword evidence="19" id="KW-1185">Reference proteome</keyword>
<feature type="active site" description="Schiff-base intermediate with DNA" evidence="15">
    <location>
        <position position="2"/>
    </location>
</feature>
<keyword evidence="11 15" id="KW-0456">Lyase</keyword>
<dbReference type="NCBIfam" id="TIGR00577">
    <property type="entry name" value="fpg"/>
    <property type="match status" value="1"/>
</dbReference>
<evidence type="ECO:0000256" key="9">
    <source>
        <dbReference type="ARBA" id="ARBA00023125"/>
    </source>
</evidence>
<dbReference type="InterPro" id="IPR012319">
    <property type="entry name" value="FPG_cat"/>
</dbReference>
<dbReference type="Gene3D" id="1.10.8.50">
    <property type="match status" value="1"/>
</dbReference>
<evidence type="ECO:0000256" key="11">
    <source>
        <dbReference type="ARBA" id="ARBA00023239"/>
    </source>
</evidence>
<protein>
    <recommendedName>
        <fullName evidence="15">Formamidopyrimidine-DNA glycosylase</fullName>
        <shortName evidence="15">Fapy-DNA glycosylase</shortName>
        <ecNumber evidence="15">3.2.2.23</ecNumber>
    </recommendedName>
    <alternativeName>
        <fullName evidence="15">DNA-(apurinic or apyrimidinic site) lyase MutM</fullName>
        <shortName evidence="15">AP lyase MutM</shortName>
        <ecNumber evidence="15">4.2.99.18</ecNumber>
    </alternativeName>
</protein>
<dbReference type="PANTHER" id="PTHR22993:SF9">
    <property type="entry name" value="FORMAMIDOPYRIMIDINE-DNA GLYCOSYLASE"/>
    <property type="match status" value="1"/>
</dbReference>
<evidence type="ECO:0000259" key="17">
    <source>
        <dbReference type="PROSITE" id="PS51068"/>
    </source>
</evidence>
<keyword evidence="13 15" id="KW-0326">Glycosidase</keyword>
<keyword evidence="4 15" id="KW-0479">Metal-binding</keyword>
<feature type="domain" description="FPG-type" evidence="16">
    <location>
        <begin position="236"/>
        <end position="270"/>
    </location>
</feature>
<keyword evidence="12 15" id="KW-0511">Multifunctional enzyme</keyword>
<dbReference type="InterPro" id="IPR010663">
    <property type="entry name" value="Znf_FPG/IleRS"/>
</dbReference>
<dbReference type="SUPFAM" id="SSF46946">
    <property type="entry name" value="S13-like H2TH domain"/>
    <property type="match status" value="1"/>
</dbReference>
<proteinExistence type="inferred from homology"/>
<evidence type="ECO:0000256" key="13">
    <source>
        <dbReference type="ARBA" id="ARBA00023295"/>
    </source>
</evidence>
<dbReference type="PROSITE" id="PS51066">
    <property type="entry name" value="ZF_FPG_2"/>
    <property type="match status" value="1"/>
</dbReference>
<dbReference type="InterPro" id="IPR010979">
    <property type="entry name" value="Ribosomal_uS13-like_H2TH"/>
</dbReference>
<accession>A0ABX1MSG0</accession>
<comment type="subunit">
    <text evidence="3 15">Monomer.</text>
</comment>
<dbReference type="PROSITE" id="PS51068">
    <property type="entry name" value="FPG_CAT"/>
    <property type="match status" value="1"/>
</dbReference>
<dbReference type="Pfam" id="PF06827">
    <property type="entry name" value="zf-FPG_IleRS"/>
    <property type="match status" value="1"/>
</dbReference>
<comment type="function">
    <text evidence="15">Involved in base excision repair of DNA damaged by oxidation or by mutagenic agents. Acts as DNA glycosylase that recognizes and removes damaged bases. Has a preference for oxidized purines, such as 7,8-dihydro-8-oxoguanine (8-oxoG). Has AP (apurinic/apyrimidinic) lyase activity and introduces nicks in the DNA strand. Cleaves the DNA backbone by beta-delta elimination to generate a single-strand break at the site of the removed base with both 3'- and 5'-phosphates.</text>
</comment>